<evidence type="ECO:0000259" key="17">
    <source>
        <dbReference type="PROSITE" id="PS51194"/>
    </source>
</evidence>
<evidence type="ECO:0000313" key="19">
    <source>
        <dbReference type="Proteomes" id="UP000326354"/>
    </source>
</evidence>
<dbReference type="InterPro" id="IPR011545">
    <property type="entry name" value="DEAD/DEAH_box_helicase_dom"/>
</dbReference>
<organism evidence="18 19">
    <name type="scientific">Uabimicrobium amorphum</name>
    <dbReference type="NCBI Taxonomy" id="2596890"/>
    <lineage>
        <taxon>Bacteria</taxon>
        <taxon>Pseudomonadati</taxon>
        <taxon>Planctomycetota</taxon>
        <taxon>Candidatus Uabimicrobiia</taxon>
        <taxon>Candidatus Uabimicrobiales</taxon>
        <taxon>Candidatus Uabimicrobiaceae</taxon>
        <taxon>Candidatus Uabimicrobium</taxon>
    </lineage>
</organism>
<dbReference type="SUPFAM" id="SSF46785">
    <property type="entry name" value="Winged helix' DNA-binding domain"/>
    <property type="match status" value="1"/>
</dbReference>
<dbReference type="GO" id="GO:0006310">
    <property type="term" value="P:DNA recombination"/>
    <property type="evidence" value="ECO:0007669"/>
    <property type="project" value="InterPro"/>
</dbReference>
<dbReference type="Proteomes" id="UP000326354">
    <property type="component" value="Chromosome"/>
</dbReference>
<feature type="domain" description="Helicase ATP-binding" evidence="16">
    <location>
        <begin position="33"/>
        <end position="201"/>
    </location>
</feature>
<feature type="domain" description="HRDC" evidence="15">
    <location>
        <begin position="638"/>
        <end position="715"/>
    </location>
</feature>
<dbReference type="Pfam" id="PF00271">
    <property type="entry name" value="Helicase_C"/>
    <property type="match status" value="1"/>
</dbReference>
<dbReference type="PANTHER" id="PTHR13710:SF105">
    <property type="entry name" value="ATP-DEPENDENT DNA HELICASE Q1"/>
    <property type="match status" value="1"/>
</dbReference>
<evidence type="ECO:0000256" key="8">
    <source>
        <dbReference type="ARBA" id="ARBA00022840"/>
    </source>
</evidence>
<evidence type="ECO:0000256" key="1">
    <source>
        <dbReference type="ARBA" id="ARBA00001946"/>
    </source>
</evidence>
<evidence type="ECO:0000256" key="3">
    <source>
        <dbReference type="ARBA" id="ARBA00005446"/>
    </source>
</evidence>
<keyword evidence="6" id="KW-0378">Hydrolase</keyword>
<dbReference type="KEGG" id="uam:UABAM_06597"/>
<evidence type="ECO:0000256" key="6">
    <source>
        <dbReference type="ARBA" id="ARBA00022801"/>
    </source>
</evidence>
<dbReference type="GO" id="GO:0005694">
    <property type="term" value="C:chromosome"/>
    <property type="evidence" value="ECO:0007669"/>
    <property type="project" value="TreeGrafter"/>
</dbReference>
<dbReference type="Gene3D" id="3.40.50.300">
    <property type="entry name" value="P-loop containing nucleotide triphosphate hydrolases"/>
    <property type="match status" value="2"/>
</dbReference>
<dbReference type="SMART" id="SM00956">
    <property type="entry name" value="RQC"/>
    <property type="match status" value="1"/>
</dbReference>
<evidence type="ECO:0000256" key="13">
    <source>
        <dbReference type="ARBA" id="ARBA00044535"/>
    </source>
</evidence>
<evidence type="ECO:0000259" key="15">
    <source>
        <dbReference type="PROSITE" id="PS50967"/>
    </source>
</evidence>
<dbReference type="NCBIfam" id="TIGR00614">
    <property type="entry name" value="recQ_fam"/>
    <property type="match status" value="1"/>
</dbReference>
<dbReference type="InterPro" id="IPR001650">
    <property type="entry name" value="Helicase_C-like"/>
</dbReference>
<dbReference type="PANTHER" id="PTHR13710">
    <property type="entry name" value="DNA HELICASE RECQ FAMILY MEMBER"/>
    <property type="match status" value="1"/>
</dbReference>
<evidence type="ECO:0000256" key="4">
    <source>
        <dbReference type="ARBA" id="ARBA00022723"/>
    </source>
</evidence>
<dbReference type="GO" id="GO:0016787">
    <property type="term" value="F:hydrolase activity"/>
    <property type="evidence" value="ECO:0007669"/>
    <property type="project" value="UniProtKB-KW"/>
</dbReference>
<dbReference type="InterPro" id="IPR010997">
    <property type="entry name" value="HRDC-like_sf"/>
</dbReference>
<evidence type="ECO:0000259" key="16">
    <source>
        <dbReference type="PROSITE" id="PS51192"/>
    </source>
</evidence>
<dbReference type="OrthoDB" id="9763310at2"/>
<dbReference type="GO" id="GO:0003677">
    <property type="term" value="F:DNA binding"/>
    <property type="evidence" value="ECO:0007669"/>
    <property type="project" value="UniProtKB-KW"/>
</dbReference>
<accession>A0A5S9IVB4</accession>
<keyword evidence="10" id="KW-0413">Isomerase</keyword>
<keyword evidence="5" id="KW-0547">Nucleotide-binding</keyword>
<gene>
    <name evidence="18" type="ORF">UABAM_06597</name>
</gene>
<keyword evidence="8" id="KW-0067">ATP-binding</keyword>
<evidence type="ECO:0000256" key="11">
    <source>
        <dbReference type="ARBA" id="ARBA00034617"/>
    </source>
</evidence>
<dbReference type="GO" id="GO:0006281">
    <property type="term" value="P:DNA repair"/>
    <property type="evidence" value="ECO:0007669"/>
    <property type="project" value="InterPro"/>
</dbReference>
<dbReference type="PROSITE" id="PS51192">
    <property type="entry name" value="HELICASE_ATP_BIND_1"/>
    <property type="match status" value="1"/>
</dbReference>
<comment type="catalytic activity">
    <reaction evidence="11">
        <text>Couples ATP hydrolysis with the unwinding of duplex DNA by translocating in the 3'-5' direction.</text>
        <dbReference type="EC" id="5.6.2.4"/>
    </reaction>
</comment>
<evidence type="ECO:0000256" key="14">
    <source>
        <dbReference type="ARBA" id="ARBA00044550"/>
    </source>
</evidence>
<dbReference type="InterPro" id="IPR014001">
    <property type="entry name" value="Helicase_ATP-bd"/>
</dbReference>
<dbReference type="SMART" id="SM00487">
    <property type="entry name" value="DEXDc"/>
    <property type="match status" value="1"/>
</dbReference>
<dbReference type="InterPro" id="IPR032284">
    <property type="entry name" value="RecQ_Zn-bd"/>
</dbReference>
<reference evidence="18 19" key="1">
    <citation type="submission" date="2019-08" db="EMBL/GenBank/DDBJ databases">
        <title>Complete genome sequence of Candidatus Uab amorphum.</title>
        <authorList>
            <person name="Shiratori T."/>
            <person name="Suzuki S."/>
            <person name="Kakizawa Y."/>
            <person name="Ishida K."/>
        </authorList>
    </citation>
    <scope>NUCLEOTIDE SEQUENCE [LARGE SCALE GENOMIC DNA]</scope>
    <source>
        <strain evidence="18 19">SRT547</strain>
    </source>
</reference>
<dbReference type="SUPFAM" id="SSF52540">
    <property type="entry name" value="P-loop containing nucleoside triphosphate hydrolases"/>
    <property type="match status" value="1"/>
</dbReference>
<name>A0A5S9IVB4_UABAM</name>
<dbReference type="SMART" id="SM00341">
    <property type="entry name" value="HRDC"/>
    <property type="match status" value="1"/>
</dbReference>
<dbReference type="PROSITE" id="PS51194">
    <property type="entry name" value="HELICASE_CTER"/>
    <property type="match status" value="1"/>
</dbReference>
<comment type="similarity">
    <text evidence="3">Belongs to the helicase family. RecQ subfamily.</text>
</comment>
<dbReference type="FunFam" id="3.40.50.300:FF:001389">
    <property type="entry name" value="ATP-dependent DNA helicase RecQ"/>
    <property type="match status" value="1"/>
</dbReference>
<sequence>MTKNKTFSVEESLKVLKSQFGYEEFLPGQKVVIEDVLKREDVVAIMPTGAGKSMLYQLPAVVFDGTVIVISPLISLMKDQVDSLQQIGVKATYINSTLSSVERHNAMNGMQLGYYDLVYVSAERLQHQGFQEALRRTKIAMLAVDEAHCISQWGHDFRPDYLKIKDIREYLDFPQTVALTATATQIVREEIAERLGLESWADHVAGFDRNNLYFSVVFCASKKTKIERIAEIFDEKGAAGIVYAGTRKNVEYICNELTRFGMNVQKYHAGLSDSEREAIQNEFMENKIDLIVATNAFGMGIDKANIRFVVHFDIPGDMESYYQEVGRAGRDRKPASCYLLFNYADTRIPRFFIEEAHPTVQFAHKMWSFIQNEQVVPSIEQISSECKASSYMTVRYTLGFFERAGLVAKANPGDFYVLTPSQEGFSILENILSDDAKRKEHDEQKLNNMVKYAYHKGCRRLWILDYFGDTNTKESCHACDNCKNEVALQEATGEDLINMQKALSAVARLNGRWGKVRIAQLLVGSKSKDLLSLNVNSIPTYGVLEKYSQTDVCDFLDKLIEVGYIQVRLKDGRYPLLYLTEMGRSVMMGEEKCYFPQDGLLKQTKTKTKTTKRSSRLDALRNFSKPQKKESKTEIATHGDTLRLYKKLSEMRRRISQEVNKPAFVVLHNTTLEELAKSKPRTLEEMAQISGIGKVKLEKYGCEILQIINEVDKEI</sequence>
<dbReference type="InterPro" id="IPR002121">
    <property type="entry name" value="HRDC_dom"/>
</dbReference>
<dbReference type="EC" id="5.6.2.4" evidence="12"/>
<evidence type="ECO:0000256" key="7">
    <source>
        <dbReference type="ARBA" id="ARBA00022806"/>
    </source>
</evidence>
<dbReference type="PROSITE" id="PS50967">
    <property type="entry name" value="HRDC"/>
    <property type="match status" value="1"/>
</dbReference>
<keyword evidence="7 18" id="KW-0347">Helicase</keyword>
<comment type="cofactor">
    <cofactor evidence="1">
        <name>Mg(2+)</name>
        <dbReference type="ChEBI" id="CHEBI:18420"/>
    </cofactor>
</comment>
<dbReference type="GO" id="GO:0006260">
    <property type="term" value="P:DNA replication"/>
    <property type="evidence" value="ECO:0007669"/>
    <property type="project" value="InterPro"/>
</dbReference>
<comment type="cofactor">
    <cofactor evidence="2">
        <name>Zn(2+)</name>
        <dbReference type="ChEBI" id="CHEBI:29105"/>
    </cofactor>
</comment>
<feature type="domain" description="Helicase C-terminal" evidence="17">
    <location>
        <begin position="225"/>
        <end position="383"/>
    </location>
</feature>
<dbReference type="GO" id="GO:0043138">
    <property type="term" value="F:3'-5' DNA helicase activity"/>
    <property type="evidence" value="ECO:0007669"/>
    <property type="project" value="UniProtKB-EC"/>
</dbReference>
<dbReference type="GO" id="GO:0009378">
    <property type="term" value="F:four-way junction helicase activity"/>
    <property type="evidence" value="ECO:0007669"/>
    <property type="project" value="TreeGrafter"/>
</dbReference>
<dbReference type="GO" id="GO:0005737">
    <property type="term" value="C:cytoplasm"/>
    <property type="evidence" value="ECO:0007669"/>
    <property type="project" value="TreeGrafter"/>
</dbReference>
<dbReference type="AlphaFoldDB" id="A0A5S9IVB4"/>
<dbReference type="RefSeq" id="WP_152021804.1">
    <property type="nucleotide sequence ID" value="NZ_AP019860.1"/>
</dbReference>
<dbReference type="GO" id="GO:0005524">
    <property type="term" value="F:ATP binding"/>
    <property type="evidence" value="ECO:0007669"/>
    <property type="project" value="UniProtKB-KW"/>
</dbReference>
<dbReference type="GO" id="GO:0046872">
    <property type="term" value="F:metal ion binding"/>
    <property type="evidence" value="ECO:0007669"/>
    <property type="project" value="UniProtKB-KW"/>
</dbReference>
<dbReference type="InterPro" id="IPR036390">
    <property type="entry name" value="WH_DNA-bd_sf"/>
</dbReference>
<dbReference type="Pfam" id="PF16124">
    <property type="entry name" value="RecQ_Zn_bind"/>
    <property type="match status" value="1"/>
</dbReference>
<dbReference type="EMBL" id="AP019860">
    <property type="protein sequence ID" value="BBM88180.1"/>
    <property type="molecule type" value="Genomic_DNA"/>
</dbReference>
<evidence type="ECO:0000313" key="18">
    <source>
        <dbReference type="EMBL" id="BBM88180.1"/>
    </source>
</evidence>
<dbReference type="InterPro" id="IPR027417">
    <property type="entry name" value="P-loop_NTPase"/>
</dbReference>
<dbReference type="Pfam" id="PF00570">
    <property type="entry name" value="HRDC"/>
    <property type="match status" value="1"/>
</dbReference>
<evidence type="ECO:0000256" key="9">
    <source>
        <dbReference type="ARBA" id="ARBA00023125"/>
    </source>
</evidence>
<dbReference type="SUPFAM" id="SSF47819">
    <property type="entry name" value="HRDC-like"/>
    <property type="match status" value="1"/>
</dbReference>
<proteinExistence type="inferred from homology"/>
<evidence type="ECO:0000256" key="10">
    <source>
        <dbReference type="ARBA" id="ARBA00023235"/>
    </source>
</evidence>
<dbReference type="Pfam" id="PF00270">
    <property type="entry name" value="DEAD"/>
    <property type="match status" value="1"/>
</dbReference>
<dbReference type="InterPro" id="IPR018982">
    <property type="entry name" value="RQC_domain"/>
</dbReference>
<dbReference type="InterPro" id="IPR004589">
    <property type="entry name" value="DNA_helicase_ATP-dep_RecQ"/>
</dbReference>
<dbReference type="Gene3D" id="1.10.10.10">
    <property type="entry name" value="Winged helix-like DNA-binding domain superfamily/Winged helix DNA-binding domain"/>
    <property type="match status" value="1"/>
</dbReference>
<evidence type="ECO:0000256" key="5">
    <source>
        <dbReference type="ARBA" id="ARBA00022741"/>
    </source>
</evidence>
<protein>
    <recommendedName>
        <fullName evidence="13">ATP-dependent DNA helicase RecQ</fullName>
        <ecNumber evidence="12">5.6.2.4</ecNumber>
    </recommendedName>
    <alternativeName>
        <fullName evidence="14">DNA 3'-5' helicase RecQ</fullName>
    </alternativeName>
</protein>
<dbReference type="InterPro" id="IPR036388">
    <property type="entry name" value="WH-like_DNA-bd_sf"/>
</dbReference>
<dbReference type="CDD" id="cd17920">
    <property type="entry name" value="DEXHc_RecQ"/>
    <property type="match status" value="1"/>
</dbReference>
<dbReference type="Pfam" id="PF09382">
    <property type="entry name" value="RQC"/>
    <property type="match status" value="1"/>
</dbReference>
<dbReference type="Gene3D" id="1.10.150.80">
    <property type="entry name" value="HRDC domain"/>
    <property type="match status" value="1"/>
</dbReference>
<keyword evidence="19" id="KW-1185">Reference proteome</keyword>
<dbReference type="SMART" id="SM00490">
    <property type="entry name" value="HELICc"/>
    <property type="match status" value="1"/>
</dbReference>
<evidence type="ECO:0000256" key="12">
    <source>
        <dbReference type="ARBA" id="ARBA00034808"/>
    </source>
</evidence>
<evidence type="ECO:0000256" key="2">
    <source>
        <dbReference type="ARBA" id="ARBA00001947"/>
    </source>
</evidence>
<dbReference type="InterPro" id="IPR044876">
    <property type="entry name" value="HRDC_dom_sf"/>
</dbReference>
<keyword evidence="9" id="KW-0238">DNA-binding</keyword>
<keyword evidence="4" id="KW-0479">Metal-binding</keyword>